<proteinExistence type="predicted"/>
<dbReference type="Proteomes" id="UP000479526">
    <property type="component" value="Unassembled WGS sequence"/>
</dbReference>
<accession>A0A7C9JQS3</accession>
<dbReference type="AlphaFoldDB" id="A0A7C9JQS3"/>
<name>A0A7C9JQS3_9ACTN</name>
<dbReference type="Gene3D" id="3.80.10.10">
    <property type="entry name" value="Ribonuclease Inhibitor"/>
    <property type="match status" value="1"/>
</dbReference>
<keyword evidence="2" id="KW-1185">Reference proteome</keyword>
<evidence type="ECO:0000313" key="2">
    <source>
        <dbReference type="Proteomes" id="UP000479526"/>
    </source>
</evidence>
<evidence type="ECO:0000313" key="1">
    <source>
        <dbReference type="EMBL" id="NAS20819.1"/>
    </source>
</evidence>
<dbReference type="NCBIfam" id="NF038076">
    <property type="entry name" value="fam_STM4015"/>
    <property type="match status" value="1"/>
</dbReference>
<reference evidence="1 2" key="1">
    <citation type="submission" date="2020-01" db="EMBL/GenBank/DDBJ databases">
        <title>Herbidospora sp. NEAU-GS84 nov., a novel actinomycete isolated from soil.</title>
        <authorList>
            <person name="Han L."/>
        </authorList>
    </citation>
    <scope>NUCLEOTIDE SEQUENCE [LARGE SCALE GENOMIC DNA]</scope>
    <source>
        <strain evidence="1 2">NEAU-GS84</strain>
    </source>
</reference>
<dbReference type="InterPro" id="IPR047722">
    <property type="entry name" value="STM4015-like"/>
</dbReference>
<gene>
    <name evidence="1" type="ORF">GT755_03865</name>
</gene>
<comment type="caution">
    <text evidence="1">The sequence shown here is derived from an EMBL/GenBank/DDBJ whole genome shotgun (WGS) entry which is preliminary data.</text>
</comment>
<dbReference type="SUPFAM" id="SSF52047">
    <property type="entry name" value="RNI-like"/>
    <property type="match status" value="1"/>
</dbReference>
<sequence length="286" mass="31001">MDLRVGGRVSHVDLGRGIDEGVDILNDLDSFFAGDGTEEVSSIRIGEWPEMYEESSEAIVEKLVANAHLLPGLRRLSIGDVDPDWCEISWIQLSDITPLLTAFPDLERLDLRGSDGLALTPLRHENLKVLRVECGGLQSSFVRSVAAGDFPALEHLELWLGVERYGGNTTAADLAPILAGDRLPVLKRLGLQDSEIQDEIAAAVASAPVVAQLDELDLSMGTLTDAGAEALLGGQPLSHLKVLDLHHNFLSDTMTDRVAKALPGVDVKLHDRFSPEDDRLYVAVSE</sequence>
<dbReference type="EMBL" id="WXEW01000001">
    <property type="protein sequence ID" value="NAS20819.1"/>
    <property type="molecule type" value="Genomic_DNA"/>
</dbReference>
<protein>
    <submittedName>
        <fullName evidence="1">Leucine-rich repeat domain-containing protein</fullName>
    </submittedName>
</protein>
<organism evidence="1 2">
    <name type="scientific">Herbidospora solisilvae</name>
    <dbReference type="NCBI Taxonomy" id="2696284"/>
    <lineage>
        <taxon>Bacteria</taxon>
        <taxon>Bacillati</taxon>
        <taxon>Actinomycetota</taxon>
        <taxon>Actinomycetes</taxon>
        <taxon>Streptosporangiales</taxon>
        <taxon>Streptosporangiaceae</taxon>
        <taxon>Herbidospora</taxon>
    </lineage>
</organism>
<dbReference type="InterPro" id="IPR032675">
    <property type="entry name" value="LRR_dom_sf"/>
</dbReference>